<reference evidence="1 2" key="1">
    <citation type="journal article" date="2016" name="Sci. Rep.">
        <title>Metabolic traits of an uncultured archaeal lineage -MSBL1- from brine pools of the Red Sea.</title>
        <authorList>
            <person name="Mwirichia R."/>
            <person name="Alam I."/>
            <person name="Rashid M."/>
            <person name="Vinu M."/>
            <person name="Ba-Alawi W."/>
            <person name="Anthony Kamau A."/>
            <person name="Kamanda Ngugi D."/>
            <person name="Goker M."/>
            <person name="Klenk H.P."/>
            <person name="Bajic V."/>
            <person name="Stingl U."/>
        </authorList>
    </citation>
    <scope>NUCLEOTIDE SEQUENCE [LARGE SCALE GENOMIC DNA]</scope>
    <source>
        <strain evidence="1">SCGC-AAA382M17</strain>
    </source>
</reference>
<dbReference type="SUPFAM" id="SSF48452">
    <property type="entry name" value="TPR-like"/>
    <property type="match status" value="1"/>
</dbReference>
<protein>
    <recommendedName>
        <fullName evidence="3">Tetratricopeptide repeat protein</fullName>
    </recommendedName>
</protein>
<dbReference type="Pfam" id="PF13432">
    <property type="entry name" value="TPR_16"/>
    <property type="match status" value="2"/>
</dbReference>
<comment type="caution">
    <text evidence="1">The sequence shown here is derived from an EMBL/GenBank/DDBJ whole genome shotgun (WGS) entry which is preliminary data.</text>
</comment>
<evidence type="ECO:0000313" key="1">
    <source>
        <dbReference type="EMBL" id="KXB08815.1"/>
    </source>
</evidence>
<sequence>MKKLNYLASFLIAAILLSSCGGLNKMKEEYGTLTFTTTPKVLEMHGGEVEYSIEGEIPSDWFNEDAIVEFTPVLTYEGGESELESKTFQGEDVEANNKVISKETGGTIEFNGTFPYKKAMRKSQLVMRGSARVAEGDESVVLPDRQIAKGVKATPNLVMIDPKPTAAADKFQRITTQKKNADIHYVIERTNVRESELEKEDIKQLEKFIKEAEKATNKSYKEILLHGYASPDGPIDLNERLAKGRKETANEYLNSVIDQKKLSEEGAERIYEGKATTEDWEGFKKLVQESSIQDKDLILRVLNMYSNPEVREKELKNMAETFKVLAEEILPRLRRTEMDVAFEKEGLSDAEIKNFIYSKPDTISLEAALYAGNQLFQDLNQKLRAYELAAEKNPNCFRAHNNIAYVHLMQGNLNEAQDALERANNIKAGVPCVLNNLGVVELKQGNIEEAKDYFLDATDAGNAVDYNLGIINIKQGDYEAALNYLQNKESFNTALAMVLSGNLNQAESMLNRIEASAMNDYLQAIIAARNNDQEDVFSNLRSAIRKDDALAEMAATDMEFVEYLENETFNSIVQ</sequence>
<dbReference type="InterPro" id="IPR019734">
    <property type="entry name" value="TPR_rpt"/>
</dbReference>
<accession>A0ABR5TJZ4</accession>
<proteinExistence type="predicted"/>
<dbReference type="InterPro" id="IPR011990">
    <property type="entry name" value="TPR-like_helical_dom_sf"/>
</dbReference>
<evidence type="ECO:0008006" key="3">
    <source>
        <dbReference type="Google" id="ProtNLM"/>
    </source>
</evidence>
<dbReference type="SMART" id="SM00028">
    <property type="entry name" value="TPR"/>
    <property type="match status" value="2"/>
</dbReference>
<keyword evidence="2" id="KW-1185">Reference proteome</keyword>
<dbReference type="PROSITE" id="PS51257">
    <property type="entry name" value="PROKAR_LIPOPROTEIN"/>
    <property type="match status" value="1"/>
</dbReference>
<gene>
    <name evidence="1" type="ORF">AKJ55_00360</name>
</gene>
<name>A0ABR5TJZ4_9EURY</name>
<dbReference type="Proteomes" id="UP000070633">
    <property type="component" value="Unassembled WGS sequence"/>
</dbReference>
<dbReference type="EMBL" id="LHYI01000005">
    <property type="protein sequence ID" value="KXB08815.1"/>
    <property type="molecule type" value="Genomic_DNA"/>
</dbReference>
<dbReference type="Gene3D" id="1.25.40.10">
    <property type="entry name" value="Tetratricopeptide repeat domain"/>
    <property type="match status" value="1"/>
</dbReference>
<evidence type="ECO:0000313" key="2">
    <source>
        <dbReference type="Proteomes" id="UP000070633"/>
    </source>
</evidence>
<organism evidence="1 2">
    <name type="scientific">candidate division MSBL1 archaeon SCGC-AAA382M17</name>
    <dbReference type="NCBI Taxonomy" id="1698284"/>
    <lineage>
        <taxon>Archaea</taxon>
        <taxon>Methanobacteriati</taxon>
        <taxon>Methanobacteriota</taxon>
        <taxon>candidate division MSBL1</taxon>
    </lineage>
</organism>